<dbReference type="EMBL" id="ML996697">
    <property type="protein sequence ID" value="KAF2399647.1"/>
    <property type="molecule type" value="Genomic_DNA"/>
</dbReference>
<dbReference type="Pfam" id="PF00076">
    <property type="entry name" value="RRM_1"/>
    <property type="match status" value="1"/>
</dbReference>
<dbReference type="GO" id="GO:0003729">
    <property type="term" value="F:mRNA binding"/>
    <property type="evidence" value="ECO:0007669"/>
    <property type="project" value="TreeGrafter"/>
</dbReference>
<evidence type="ECO:0000313" key="5">
    <source>
        <dbReference type="Proteomes" id="UP000799640"/>
    </source>
</evidence>
<dbReference type="PANTHER" id="PTHR23003">
    <property type="entry name" value="RNA RECOGNITION MOTIF RRM DOMAIN CONTAINING PROTEIN"/>
    <property type="match status" value="1"/>
</dbReference>
<dbReference type="PROSITE" id="PS50102">
    <property type="entry name" value="RRM"/>
    <property type="match status" value="1"/>
</dbReference>
<dbReference type="GO" id="GO:0005737">
    <property type="term" value="C:cytoplasm"/>
    <property type="evidence" value="ECO:0007669"/>
    <property type="project" value="TreeGrafter"/>
</dbReference>
<dbReference type="OrthoDB" id="1049195at2759"/>
<sequence length="335" mass="36743">MSPAVDQRSAVWPHFFVVSNLQGRLREWTKFKDFIRAMLPRNQPGWTDTGPQSLPPYNCYYAIFSVKTIEDAHHAYRGLTSYSDNGHRLLVHRFDVSHSQAQLLECNCSSFYGLTGHSTQSHAMEQLCSRLPSCVPVSAPMVSSPYSGAPPISAVAPTYAYATADVYATPQPQVVSSPIHAVVDGFTGLSIGQMTYPGTHYYQQPVMLAPVASAPIYTRNSHGLPVNMSNGAVRTEIREIHIGNLSYSIGRRELERLLKKAGSSPTSFDIHQDAAGNSKGSAVAYFASEEEARRAVEHLKGFQIKNKKLRVRLGVNQTPVDMAGAPVIVNGSTQY</sequence>
<dbReference type="Gene3D" id="3.30.70.330">
    <property type="match status" value="1"/>
</dbReference>
<evidence type="ECO:0000313" key="4">
    <source>
        <dbReference type="EMBL" id="KAF2399647.1"/>
    </source>
</evidence>
<dbReference type="InterPro" id="IPR035979">
    <property type="entry name" value="RBD_domain_sf"/>
</dbReference>
<dbReference type="SUPFAM" id="SSF54928">
    <property type="entry name" value="RNA-binding domain, RBD"/>
    <property type="match status" value="1"/>
</dbReference>
<dbReference type="CDD" id="cd00590">
    <property type="entry name" value="RRM_SF"/>
    <property type="match status" value="1"/>
</dbReference>
<keyword evidence="5" id="KW-1185">Reference proteome</keyword>
<feature type="domain" description="RRM" evidence="3">
    <location>
        <begin position="238"/>
        <end position="316"/>
    </location>
</feature>
<organism evidence="4 5">
    <name type="scientific">Trichodelitschia bisporula</name>
    <dbReference type="NCBI Taxonomy" id="703511"/>
    <lineage>
        <taxon>Eukaryota</taxon>
        <taxon>Fungi</taxon>
        <taxon>Dikarya</taxon>
        <taxon>Ascomycota</taxon>
        <taxon>Pezizomycotina</taxon>
        <taxon>Dothideomycetes</taxon>
        <taxon>Dothideomycetes incertae sedis</taxon>
        <taxon>Phaeotrichales</taxon>
        <taxon>Phaeotrichaceae</taxon>
        <taxon>Trichodelitschia</taxon>
    </lineage>
</organism>
<dbReference type="GO" id="GO:0005634">
    <property type="term" value="C:nucleus"/>
    <property type="evidence" value="ECO:0007669"/>
    <property type="project" value="TreeGrafter"/>
</dbReference>
<reference evidence="4" key="1">
    <citation type="journal article" date="2020" name="Stud. Mycol.">
        <title>101 Dothideomycetes genomes: a test case for predicting lifestyles and emergence of pathogens.</title>
        <authorList>
            <person name="Haridas S."/>
            <person name="Albert R."/>
            <person name="Binder M."/>
            <person name="Bloem J."/>
            <person name="Labutti K."/>
            <person name="Salamov A."/>
            <person name="Andreopoulos B."/>
            <person name="Baker S."/>
            <person name="Barry K."/>
            <person name="Bills G."/>
            <person name="Bluhm B."/>
            <person name="Cannon C."/>
            <person name="Castanera R."/>
            <person name="Culley D."/>
            <person name="Daum C."/>
            <person name="Ezra D."/>
            <person name="Gonzalez J."/>
            <person name="Henrissat B."/>
            <person name="Kuo A."/>
            <person name="Liang C."/>
            <person name="Lipzen A."/>
            <person name="Lutzoni F."/>
            <person name="Magnuson J."/>
            <person name="Mondo S."/>
            <person name="Nolan M."/>
            <person name="Ohm R."/>
            <person name="Pangilinan J."/>
            <person name="Park H.-J."/>
            <person name="Ramirez L."/>
            <person name="Alfaro M."/>
            <person name="Sun H."/>
            <person name="Tritt A."/>
            <person name="Yoshinaga Y."/>
            <person name="Zwiers L.-H."/>
            <person name="Turgeon B."/>
            <person name="Goodwin S."/>
            <person name="Spatafora J."/>
            <person name="Crous P."/>
            <person name="Grigoriev I."/>
        </authorList>
    </citation>
    <scope>NUCLEOTIDE SEQUENCE</scope>
    <source>
        <strain evidence="4">CBS 262.69</strain>
    </source>
</reference>
<dbReference type="AlphaFoldDB" id="A0A6G1HUY3"/>
<dbReference type="InterPro" id="IPR050374">
    <property type="entry name" value="RRT5_SRSF_SR"/>
</dbReference>
<evidence type="ECO:0000256" key="1">
    <source>
        <dbReference type="ARBA" id="ARBA00022884"/>
    </source>
</evidence>
<evidence type="ECO:0000256" key="2">
    <source>
        <dbReference type="PROSITE-ProRule" id="PRU00176"/>
    </source>
</evidence>
<dbReference type="SMART" id="SM00360">
    <property type="entry name" value="RRM"/>
    <property type="match status" value="1"/>
</dbReference>
<gene>
    <name evidence="4" type="ORF">EJ06DRAFT_61053</name>
</gene>
<protein>
    <recommendedName>
        <fullName evidence="3">RRM domain-containing protein</fullName>
    </recommendedName>
</protein>
<dbReference type="Proteomes" id="UP000799640">
    <property type="component" value="Unassembled WGS sequence"/>
</dbReference>
<evidence type="ECO:0000259" key="3">
    <source>
        <dbReference type="PROSITE" id="PS50102"/>
    </source>
</evidence>
<dbReference type="InterPro" id="IPR012677">
    <property type="entry name" value="Nucleotide-bd_a/b_plait_sf"/>
</dbReference>
<accession>A0A6G1HUY3</accession>
<name>A0A6G1HUY3_9PEZI</name>
<dbReference type="InterPro" id="IPR000504">
    <property type="entry name" value="RRM_dom"/>
</dbReference>
<proteinExistence type="predicted"/>
<keyword evidence="1 2" id="KW-0694">RNA-binding</keyword>